<evidence type="ECO:0000256" key="2">
    <source>
        <dbReference type="SAM" id="Phobius"/>
    </source>
</evidence>
<keyword evidence="1" id="KW-0175">Coiled coil</keyword>
<dbReference type="EMBL" id="CAXDID020000593">
    <property type="protein sequence ID" value="CAL6105221.1"/>
    <property type="molecule type" value="Genomic_DNA"/>
</dbReference>
<keyword evidence="2" id="KW-1133">Transmembrane helix</keyword>
<dbReference type="AlphaFoldDB" id="A0AA86NCP8"/>
<name>A0AA86NCP8_9EUKA</name>
<feature type="coiled-coil region" evidence="1">
    <location>
        <begin position="223"/>
        <end position="250"/>
    </location>
</feature>
<organism evidence="3">
    <name type="scientific">Hexamita inflata</name>
    <dbReference type="NCBI Taxonomy" id="28002"/>
    <lineage>
        <taxon>Eukaryota</taxon>
        <taxon>Metamonada</taxon>
        <taxon>Diplomonadida</taxon>
        <taxon>Hexamitidae</taxon>
        <taxon>Hexamitinae</taxon>
        <taxon>Hexamita</taxon>
    </lineage>
</organism>
<evidence type="ECO:0000256" key="1">
    <source>
        <dbReference type="SAM" id="Coils"/>
    </source>
</evidence>
<comment type="caution">
    <text evidence="3">The sequence shown here is derived from an EMBL/GenBank/DDBJ whole genome shotgun (WGS) entry which is preliminary data.</text>
</comment>
<keyword evidence="2" id="KW-0812">Transmembrane</keyword>
<reference evidence="3" key="1">
    <citation type="submission" date="2023-06" db="EMBL/GenBank/DDBJ databases">
        <authorList>
            <person name="Kurt Z."/>
        </authorList>
    </citation>
    <scope>NUCLEOTIDE SEQUENCE</scope>
</reference>
<evidence type="ECO:0000313" key="5">
    <source>
        <dbReference type="Proteomes" id="UP001642409"/>
    </source>
</evidence>
<evidence type="ECO:0000313" key="3">
    <source>
        <dbReference type="EMBL" id="CAI9917362.1"/>
    </source>
</evidence>
<feature type="transmembrane region" description="Helical" evidence="2">
    <location>
        <begin position="971"/>
        <end position="994"/>
    </location>
</feature>
<protein>
    <submittedName>
        <fullName evidence="3">Uncharacterized protein</fullName>
    </submittedName>
</protein>
<reference evidence="4 5" key="2">
    <citation type="submission" date="2024-07" db="EMBL/GenBank/DDBJ databases">
        <authorList>
            <person name="Akdeniz Z."/>
        </authorList>
    </citation>
    <scope>NUCLEOTIDE SEQUENCE [LARGE SCALE GENOMIC DNA]</scope>
</reference>
<dbReference type="Gene3D" id="2.160.20.110">
    <property type="match status" value="1"/>
</dbReference>
<proteinExistence type="predicted"/>
<keyword evidence="2" id="KW-0472">Membrane</keyword>
<sequence length="1022" mass="111309">MQVNTFSLFGFSQNSQTITDSNINISMQFQVLTGALLCLTCDIEVKRCNFIFSASGQQISGMIIEPRESFTVCQSFVQFRISSMNSSGLTNVVNKSSVIYVVSQCKLTGSNFLQSNNNGYIASAIFVHISLNITQFDVCVDSTARFGQNSVSISTIGSEIIQCDICDQQSVVYGLCCEELKYSENVNGMYQCVYPFEYVNNQCVCSTGYLLNTTMCVNIIESINSISNQIYNSNSQINQLEEKVDNIESSVTVTAQSIVSNMSEIENRIKSNFSKCDYNLFMNTSILNNVIYQNITSVKNDILMKQISADANLFSNTTTLDWRIFNNVSQLQNTMNNFTLYYNDSLLNLTQLIENQQDIINNLTLYINCTNQFGYSMINGFCVQVSCAIHGQQSINGVCQCVNINSIIQACSCVCPLNSQVVGIVCVCSINGQTMQNGQCVCQTTGAFVQNNTCTCGINSLNMSNKCSCPANSSLNTVSSACTCDIIIGQSIVDGSCQCPTGKKVINDSCYYVINVTQFECHYELFTQTFDIQSSTNQITSSDFSAGYVFDSTMIIQNAFIDISENVYSSTVNPLFISQNTFMNLKIRFGTQYLNSGSLILSSSSISINQMNIISRLGSQLTVNSAQQLNILTSSSSNTDITNLLVNISFAPSSGNITLINNINQNFNVSGYQVLGTYISTGTIAMIGIKLNSATINVNQVSFKPTAFNAGNSSSFLFGNVATTSTIYINNFAVIIGSSTNFLLFDSISSSSSNYYRFGGIIAYINGDSVINVNNLILDSYQKFTTSQVSKSGFLVGENINSISSSITIQNVCLQQNMTSTTTQFQYFGLIGYNQGNTYIQNALVSFSVQCAYFKGFGIIGYQEHNSNSIQAEIINLIISVNVSLGSGIFVGSLFGIQYASNCSIQNTKVVGGNISSNSFYVGGFIGEQIYNTQITNSSLQQSSISGSTYVGGFVGYFNYQLLLKNSNIQFVTLVGSGVGIVAGTIASSSSFFFSSSWSAQIYMNGVQRSDCAVLSNTEFGC</sequence>
<accession>A0AA86NCP8</accession>
<evidence type="ECO:0000313" key="4">
    <source>
        <dbReference type="EMBL" id="CAL6105221.1"/>
    </source>
</evidence>
<dbReference type="Proteomes" id="UP001642409">
    <property type="component" value="Unassembled WGS sequence"/>
</dbReference>
<gene>
    <name evidence="3" type="ORF">HINF_LOCUS5007</name>
    <name evidence="4" type="ORF">HINF_LOCUS73159</name>
</gene>
<keyword evidence="5" id="KW-1185">Reference proteome</keyword>
<dbReference type="EMBL" id="CATOUU010000129">
    <property type="protein sequence ID" value="CAI9917362.1"/>
    <property type="molecule type" value="Genomic_DNA"/>
</dbReference>